<dbReference type="Proteomes" id="UP000284395">
    <property type="component" value="Unassembled WGS sequence"/>
</dbReference>
<evidence type="ECO:0000313" key="3">
    <source>
        <dbReference type="Proteomes" id="UP000284395"/>
    </source>
</evidence>
<name>A0A420EAK7_9SPHN</name>
<dbReference type="AlphaFoldDB" id="A0A420EAK7"/>
<organism evidence="2 3">
    <name type="scientific">Altericroceibacterium spongiae</name>
    <dbReference type="NCBI Taxonomy" id="2320269"/>
    <lineage>
        <taxon>Bacteria</taxon>
        <taxon>Pseudomonadati</taxon>
        <taxon>Pseudomonadota</taxon>
        <taxon>Alphaproteobacteria</taxon>
        <taxon>Sphingomonadales</taxon>
        <taxon>Erythrobacteraceae</taxon>
        <taxon>Altericroceibacterium</taxon>
    </lineage>
</organism>
<feature type="compositionally biased region" description="Basic and acidic residues" evidence="1">
    <location>
        <begin position="26"/>
        <end position="35"/>
    </location>
</feature>
<accession>A0A420EAK7</accession>
<evidence type="ECO:0000313" key="2">
    <source>
        <dbReference type="EMBL" id="RKF17737.1"/>
    </source>
</evidence>
<gene>
    <name evidence="2" type="ORF">D6851_15885</name>
</gene>
<keyword evidence="3" id="KW-1185">Reference proteome</keyword>
<evidence type="ECO:0000256" key="1">
    <source>
        <dbReference type="SAM" id="MobiDB-lite"/>
    </source>
</evidence>
<sequence>MHRDGEGRPDAHASEPGRRRCKVMLRKAEGPRESESLPPPWHSLSTFALPRLDHARRWRDWLCIGTAKAVRMRTQASPAAALQGDAPQGRRAARERELAAAMAQPFHLRPAPSRSCATLARLAMHRDGEGRPDAHASEPGRRRCKVMLRKAEGPRGSESLPPPWHTLSTLALPRFAPSIVPEYI</sequence>
<reference evidence="2 3" key="1">
    <citation type="submission" date="2018-09" db="EMBL/GenBank/DDBJ databases">
        <title>Altererythrobacter spongiae sp. nov., isolated from a marine sponge.</title>
        <authorList>
            <person name="Zhuang L."/>
            <person name="Luo L."/>
        </authorList>
    </citation>
    <scope>NUCLEOTIDE SEQUENCE [LARGE SCALE GENOMIC DNA]</scope>
    <source>
        <strain evidence="2 3">HN-Y73</strain>
    </source>
</reference>
<feature type="region of interest" description="Disordered" evidence="1">
    <location>
        <begin position="1"/>
        <end position="39"/>
    </location>
</feature>
<proteinExistence type="predicted"/>
<comment type="caution">
    <text evidence="2">The sequence shown here is derived from an EMBL/GenBank/DDBJ whole genome shotgun (WGS) entry which is preliminary data.</text>
</comment>
<feature type="compositionally biased region" description="Basic and acidic residues" evidence="1">
    <location>
        <begin position="1"/>
        <end position="18"/>
    </location>
</feature>
<protein>
    <submittedName>
        <fullName evidence="2">Uncharacterized protein</fullName>
    </submittedName>
</protein>
<dbReference type="EMBL" id="RAPF01000012">
    <property type="protein sequence ID" value="RKF17737.1"/>
    <property type="molecule type" value="Genomic_DNA"/>
</dbReference>